<proteinExistence type="predicted"/>
<dbReference type="Proteomes" id="UP000887013">
    <property type="component" value="Unassembled WGS sequence"/>
</dbReference>
<evidence type="ECO:0000313" key="2">
    <source>
        <dbReference type="Proteomes" id="UP000887013"/>
    </source>
</evidence>
<organism evidence="1 2">
    <name type="scientific">Nephila pilipes</name>
    <name type="common">Giant wood spider</name>
    <name type="synonym">Nephila maculata</name>
    <dbReference type="NCBI Taxonomy" id="299642"/>
    <lineage>
        <taxon>Eukaryota</taxon>
        <taxon>Metazoa</taxon>
        <taxon>Ecdysozoa</taxon>
        <taxon>Arthropoda</taxon>
        <taxon>Chelicerata</taxon>
        <taxon>Arachnida</taxon>
        <taxon>Araneae</taxon>
        <taxon>Araneomorphae</taxon>
        <taxon>Entelegynae</taxon>
        <taxon>Araneoidea</taxon>
        <taxon>Nephilidae</taxon>
        <taxon>Nephila</taxon>
    </lineage>
</organism>
<dbReference type="AlphaFoldDB" id="A0A8X6MQ00"/>
<dbReference type="PROSITE" id="PS51257">
    <property type="entry name" value="PROKAR_LIPOPROTEIN"/>
    <property type="match status" value="1"/>
</dbReference>
<reference evidence="1" key="1">
    <citation type="submission" date="2020-08" db="EMBL/GenBank/DDBJ databases">
        <title>Multicomponent nature underlies the extraordinary mechanical properties of spider dragline silk.</title>
        <authorList>
            <person name="Kono N."/>
            <person name="Nakamura H."/>
            <person name="Mori M."/>
            <person name="Yoshida Y."/>
            <person name="Ohtoshi R."/>
            <person name="Malay A.D."/>
            <person name="Moran D.A.P."/>
            <person name="Tomita M."/>
            <person name="Numata K."/>
            <person name="Arakawa K."/>
        </authorList>
    </citation>
    <scope>NUCLEOTIDE SEQUENCE</scope>
</reference>
<protein>
    <submittedName>
        <fullName evidence="1">Uncharacterized protein</fullName>
    </submittedName>
</protein>
<dbReference type="EMBL" id="BMAW01049666">
    <property type="protein sequence ID" value="GFS71705.1"/>
    <property type="molecule type" value="Genomic_DNA"/>
</dbReference>
<keyword evidence="2" id="KW-1185">Reference proteome</keyword>
<accession>A0A8X6MQ00</accession>
<name>A0A8X6MQ00_NEPPI</name>
<comment type="caution">
    <text evidence="1">The sequence shown here is derived from an EMBL/GenBank/DDBJ whole genome shotgun (WGS) entry which is preliminary data.</text>
</comment>
<gene>
    <name evidence="1" type="ORF">NPIL_267331</name>
</gene>
<sequence>MRSRRVLSATPTFGSCPDWSIKIVIDDRSGGHTSSTSRPHHLASYRHAAREVALHSHFYYLDLGFKPTIFQSQEKQRRHCLLLAWVAFVALRIFARETEIS</sequence>
<evidence type="ECO:0000313" key="1">
    <source>
        <dbReference type="EMBL" id="GFS71705.1"/>
    </source>
</evidence>